<dbReference type="Proteomes" id="UP000186817">
    <property type="component" value="Unassembled WGS sequence"/>
</dbReference>
<organism evidence="1 2">
    <name type="scientific">Symbiodinium microadriaticum</name>
    <name type="common">Dinoflagellate</name>
    <name type="synonym">Zooxanthella microadriatica</name>
    <dbReference type="NCBI Taxonomy" id="2951"/>
    <lineage>
        <taxon>Eukaryota</taxon>
        <taxon>Sar</taxon>
        <taxon>Alveolata</taxon>
        <taxon>Dinophyceae</taxon>
        <taxon>Suessiales</taxon>
        <taxon>Symbiodiniaceae</taxon>
        <taxon>Symbiodinium</taxon>
    </lineage>
</organism>
<gene>
    <name evidence="1" type="ORF">AK812_SmicGene29155</name>
</gene>
<keyword evidence="2" id="KW-1185">Reference proteome</keyword>
<comment type="caution">
    <text evidence="1">The sequence shown here is derived from an EMBL/GenBank/DDBJ whole genome shotgun (WGS) entry which is preliminary data.</text>
</comment>
<evidence type="ECO:0000313" key="2">
    <source>
        <dbReference type="Proteomes" id="UP000186817"/>
    </source>
</evidence>
<evidence type="ECO:0000313" key="1">
    <source>
        <dbReference type="EMBL" id="OLP89398.1"/>
    </source>
</evidence>
<accession>A0A1Q9D2K8</accession>
<name>A0A1Q9D2K8_SYMMI</name>
<dbReference type="AlphaFoldDB" id="A0A1Q9D2K8"/>
<protein>
    <submittedName>
        <fullName evidence="1">Uncharacterized protein</fullName>
    </submittedName>
</protein>
<proteinExistence type="predicted"/>
<reference evidence="1 2" key="1">
    <citation type="submission" date="2016-02" db="EMBL/GenBank/DDBJ databases">
        <title>Genome analysis of coral dinoflagellate symbionts highlights evolutionary adaptations to a symbiotic lifestyle.</title>
        <authorList>
            <person name="Aranda M."/>
            <person name="Li Y."/>
            <person name="Liew Y.J."/>
            <person name="Baumgarten S."/>
            <person name="Simakov O."/>
            <person name="Wilson M."/>
            <person name="Piel J."/>
            <person name="Ashoor H."/>
            <person name="Bougouffa S."/>
            <person name="Bajic V.B."/>
            <person name="Ryu T."/>
            <person name="Ravasi T."/>
            <person name="Bayer T."/>
            <person name="Micklem G."/>
            <person name="Kim H."/>
            <person name="Bhak J."/>
            <person name="Lajeunesse T.C."/>
            <person name="Voolstra C.R."/>
        </authorList>
    </citation>
    <scope>NUCLEOTIDE SEQUENCE [LARGE SCALE GENOMIC DNA]</scope>
    <source>
        <strain evidence="1 2">CCMP2467</strain>
    </source>
</reference>
<sequence>MEDELQQDSGWAADDVVSDCRRRLRRPSPQGWQQIPRSNNIHLDLCIPGLVLGLDAFPGTLFKRFRESFTSFRPGGYSMVEGRCGVQ</sequence>
<dbReference type="EMBL" id="LSRX01000762">
    <property type="protein sequence ID" value="OLP89398.1"/>
    <property type="molecule type" value="Genomic_DNA"/>
</dbReference>